<feature type="domain" description="Type III secretion system flagellar brake protein YcgR PilZN" evidence="2">
    <location>
        <begin position="18"/>
        <end position="96"/>
    </location>
</feature>
<dbReference type="InterPro" id="IPR009926">
    <property type="entry name" value="T3SS_YcgR_PilZN"/>
</dbReference>
<keyword evidence="3" id="KW-0808">Transferase</keyword>
<gene>
    <name evidence="3" type="ORF">TheveDRAFT_0450</name>
</gene>
<evidence type="ECO:0000313" key="3">
    <source>
        <dbReference type="EMBL" id="EHM09614.1"/>
    </source>
</evidence>
<dbReference type="Gene3D" id="2.40.10.220">
    <property type="entry name" value="predicted glycosyltransferase like domains"/>
    <property type="match status" value="1"/>
</dbReference>
<dbReference type="STRING" id="926567.TheveDRAFT_0450"/>
<protein>
    <submittedName>
        <fullName evidence="3">Putative glycosyltransferase</fullName>
    </submittedName>
</protein>
<evidence type="ECO:0000313" key="4">
    <source>
        <dbReference type="Proteomes" id="UP000005730"/>
    </source>
</evidence>
<dbReference type="GO" id="GO:0016740">
    <property type="term" value="F:transferase activity"/>
    <property type="evidence" value="ECO:0007669"/>
    <property type="project" value="UniProtKB-KW"/>
</dbReference>
<organism evidence="3 4">
    <name type="scientific">Thermanaerovibrio velox DSM 12556</name>
    <dbReference type="NCBI Taxonomy" id="926567"/>
    <lineage>
        <taxon>Bacteria</taxon>
        <taxon>Thermotogati</taxon>
        <taxon>Synergistota</taxon>
        <taxon>Synergistia</taxon>
        <taxon>Synergistales</taxon>
        <taxon>Synergistaceae</taxon>
        <taxon>Thermanaerovibrio</taxon>
    </lineage>
</organism>
<reference evidence="3 4" key="1">
    <citation type="submission" date="2011-10" db="EMBL/GenBank/DDBJ databases">
        <title>The Noncontiguous Finished genome of Thermanaerovibrio velox DSM 12556.</title>
        <authorList>
            <consortium name="US DOE Joint Genome Institute (JGI-PGF)"/>
            <person name="Lucas S."/>
            <person name="Copeland A."/>
            <person name="Lapidus A."/>
            <person name="Glavina del Rio T."/>
            <person name="Dalin E."/>
            <person name="Tice H."/>
            <person name="Bruce D."/>
            <person name="Goodwin L."/>
            <person name="Pitluck S."/>
            <person name="Peters L."/>
            <person name="Mikhailova N."/>
            <person name="Teshima H."/>
            <person name="Kyrpides N."/>
            <person name="Mavromatis K."/>
            <person name="Ivanova N."/>
            <person name="Markowitz V."/>
            <person name="Cheng J.-F."/>
            <person name="Hugenholtz P."/>
            <person name="Woyke T."/>
            <person name="Wu D."/>
            <person name="Spring S."/>
            <person name="Brambilla E.-M."/>
            <person name="Klenk H.-P."/>
            <person name="Eisen J.A."/>
        </authorList>
    </citation>
    <scope>NUCLEOTIDE SEQUENCE [LARGE SCALE GENOMIC DNA]</scope>
    <source>
        <strain evidence="3 4">DSM 12556</strain>
    </source>
</reference>
<dbReference type="GO" id="GO:0035438">
    <property type="term" value="F:cyclic-di-GMP binding"/>
    <property type="evidence" value="ECO:0007669"/>
    <property type="project" value="InterPro"/>
</dbReference>
<sequence>MISLGRDGERVGLPLGVKGEFKVEDGLFKGTYPTRLEDQREDLLGLAHPMFKGALLPVYRDMECELLAEDGRSPLRVSCVVVRSDISGTVPMLWVKTLGPVERIQRRRYLRVPCLKEFRVFPLEAEARSPLSGRWLKGVAVDMSLGGVRFRIDYPYRLSQGDRFLCMLPLGDRPFPGLLKLMRAERTSEGLWDCGGAFEAVPRWAEKYIIEFIRTQELNSRQGRDVP</sequence>
<proteinExistence type="predicted"/>
<dbReference type="AlphaFoldDB" id="H0UPY5"/>
<dbReference type="HOGENOM" id="CLU_1248467_0_0_0"/>
<dbReference type="InterPro" id="IPR009875">
    <property type="entry name" value="PilZ_domain"/>
</dbReference>
<dbReference type="eggNOG" id="COG5581">
    <property type="taxonomic scope" value="Bacteria"/>
</dbReference>
<dbReference type="EMBL" id="CM001377">
    <property type="protein sequence ID" value="EHM09614.1"/>
    <property type="molecule type" value="Genomic_DNA"/>
</dbReference>
<dbReference type="RefSeq" id="WP_006583108.1">
    <property type="nucleotide sequence ID" value="NZ_CM001377.1"/>
</dbReference>
<name>H0UPY5_9BACT</name>
<dbReference type="Pfam" id="PF12945">
    <property type="entry name" value="PilZNR"/>
    <property type="match status" value="1"/>
</dbReference>
<evidence type="ECO:0000259" key="2">
    <source>
        <dbReference type="Pfam" id="PF12945"/>
    </source>
</evidence>
<accession>H0UPY5</accession>
<dbReference type="OrthoDB" id="3493at2"/>
<feature type="domain" description="PilZ" evidence="1">
    <location>
        <begin position="105"/>
        <end position="206"/>
    </location>
</feature>
<dbReference type="Proteomes" id="UP000005730">
    <property type="component" value="Chromosome"/>
</dbReference>
<evidence type="ECO:0000259" key="1">
    <source>
        <dbReference type="Pfam" id="PF07238"/>
    </source>
</evidence>
<dbReference type="Pfam" id="PF07238">
    <property type="entry name" value="PilZ"/>
    <property type="match status" value="1"/>
</dbReference>
<keyword evidence="4" id="KW-1185">Reference proteome</keyword>